<keyword evidence="2" id="KW-0449">Lipoprotein</keyword>
<sequence>MKNWLALLCGLLLTSCASTNPTQQRWEAAEAQAQECDDPGADRCTTFICGVGACGLYHCEDVDPSRLVRAQAVAPVRPPMPEAVPFPTPANPQRYWGSTQGLPGDAQPIFIIPWHESETEYKARLKDELEKNPNRTWVKHHVFPQAFKTWFNERGVNIHDWTLVIDKQVHQNIHRGERGGPWNWEWERFINKNGRARPQAIHLFAMQMIFRFDLSGPVVPYNSKKVIPLFPVVEDDIY</sequence>
<gene>
    <name evidence="2" type="ORF">JY651_35425</name>
</gene>
<dbReference type="NCBIfam" id="TIGR02269">
    <property type="entry name" value="TIGR02269 family lipoprotein"/>
    <property type="match status" value="1"/>
</dbReference>
<dbReference type="InterPro" id="IPR011755">
    <property type="entry name" value="CHP02269_MYXXA"/>
</dbReference>
<feature type="signal peptide" evidence="1">
    <location>
        <begin position="1"/>
        <end position="19"/>
    </location>
</feature>
<name>A0ABX7NSH6_9BACT</name>
<reference evidence="2 3" key="1">
    <citation type="submission" date="2021-02" db="EMBL/GenBank/DDBJ databases">
        <title>De Novo genome assembly of isolated myxobacteria.</title>
        <authorList>
            <person name="Stevens D.C."/>
        </authorList>
    </citation>
    <scope>NUCLEOTIDE SEQUENCE [LARGE SCALE GENOMIC DNA]</scope>
    <source>
        <strain evidence="3">SCPEA02</strain>
    </source>
</reference>
<evidence type="ECO:0000256" key="1">
    <source>
        <dbReference type="SAM" id="SignalP"/>
    </source>
</evidence>
<keyword evidence="3" id="KW-1185">Reference proteome</keyword>
<evidence type="ECO:0000313" key="2">
    <source>
        <dbReference type="EMBL" id="QSQ20500.1"/>
    </source>
</evidence>
<feature type="chain" id="PRO_5046837915" evidence="1">
    <location>
        <begin position="20"/>
        <end position="238"/>
    </location>
</feature>
<keyword evidence="1" id="KW-0732">Signal</keyword>
<dbReference type="PROSITE" id="PS51257">
    <property type="entry name" value="PROKAR_LIPOPROTEIN"/>
    <property type="match status" value="1"/>
</dbReference>
<evidence type="ECO:0000313" key="3">
    <source>
        <dbReference type="Proteomes" id="UP000662747"/>
    </source>
</evidence>
<accession>A0ABX7NSH6</accession>
<dbReference type="Pfam" id="PF09533">
    <property type="entry name" value="DUF2380"/>
    <property type="match status" value="1"/>
</dbReference>
<dbReference type="Proteomes" id="UP000662747">
    <property type="component" value="Chromosome"/>
</dbReference>
<protein>
    <submittedName>
        <fullName evidence="2">TIGR02269 family lipoprotein</fullName>
    </submittedName>
</protein>
<organism evidence="2 3">
    <name type="scientific">Pyxidicoccus parkwayensis</name>
    <dbReference type="NCBI Taxonomy" id="2813578"/>
    <lineage>
        <taxon>Bacteria</taxon>
        <taxon>Pseudomonadati</taxon>
        <taxon>Myxococcota</taxon>
        <taxon>Myxococcia</taxon>
        <taxon>Myxococcales</taxon>
        <taxon>Cystobacterineae</taxon>
        <taxon>Myxococcaceae</taxon>
        <taxon>Pyxidicoccus</taxon>
    </lineage>
</organism>
<dbReference type="EMBL" id="CP071090">
    <property type="protein sequence ID" value="QSQ20500.1"/>
    <property type="molecule type" value="Genomic_DNA"/>
</dbReference>
<proteinExistence type="predicted"/>
<dbReference type="RefSeq" id="WP_206722080.1">
    <property type="nucleotide sequence ID" value="NZ_CP071090.1"/>
</dbReference>